<dbReference type="InterPro" id="IPR036366">
    <property type="entry name" value="PGBDSf"/>
</dbReference>
<keyword evidence="4" id="KW-1185">Reference proteome</keyword>
<protein>
    <recommendedName>
        <fullName evidence="2">Peptidoglycan binding-like domain-containing protein</fullName>
    </recommendedName>
</protein>
<organism evidence="3 4">
    <name type="scientific">Streptomyces malaysiensis</name>
    <dbReference type="NCBI Taxonomy" id="92644"/>
    <lineage>
        <taxon>Bacteria</taxon>
        <taxon>Bacillati</taxon>
        <taxon>Actinomycetota</taxon>
        <taxon>Actinomycetes</taxon>
        <taxon>Kitasatosporales</taxon>
        <taxon>Streptomycetaceae</taxon>
        <taxon>Streptomyces</taxon>
        <taxon>Streptomyces violaceusniger group</taxon>
    </lineage>
</organism>
<proteinExistence type="predicted"/>
<feature type="region of interest" description="Disordered" evidence="1">
    <location>
        <begin position="100"/>
        <end position="144"/>
    </location>
</feature>
<name>A0A2J7YVW1_STRMQ</name>
<dbReference type="SUPFAM" id="SSF47413">
    <property type="entry name" value="lambda repressor-like DNA-binding domains"/>
    <property type="match status" value="1"/>
</dbReference>
<dbReference type="GO" id="GO:0003677">
    <property type="term" value="F:DNA binding"/>
    <property type="evidence" value="ECO:0007669"/>
    <property type="project" value="InterPro"/>
</dbReference>
<accession>A0A2J7YVW1</accession>
<dbReference type="Pfam" id="PF01471">
    <property type="entry name" value="PG_binding_1"/>
    <property type="match status" value="1"/>
</dbReference>
<dbReference type="InterPro" id="IPR023346">
    <property type="entry name" value="Lysozyme-like_dom_sf"/>
</dbReference>
<sequence>MSGNGDGDGNRDVGGNRDVEELAELLRELKGRTNRSYAALAARSGVSGSALHRYCSGTSVPGDYEVIGRFGKVCGAGSEELLELHRRWVLADAERKRAVSRAPAAVSATGSGGPGSPATPDVSRDETEGEPDGETGVGTGPDVVAEAEAGPGVAAVPEAVPGVAAEPGPLRSAPAQEPGSAAPPPRRRPLIAVLALAVVAAAGVAAALLGKVFTSSSGSGGSSDDRLLLSSRCPVVVSMGQSDACVHELQSLLARAGGKLDIDGAFGPVTQMRVVVFQLRSGLTPNGSVDERTKRALYENAGKPLGTWTPERVTRRIREVFTEDPERAVGIADCASLLDPLYTLPNSNATRNWGVFQLYDGTLRKLGGTREQALDPDWNIRAAHRLWALTHDFSAWQACDRAYRAGSKGDKGS</sequence>
<dbReference type="Gene3D" id="1.10.101.10">
    <property type="entry name" value="PGBD-like superfamily/PGBD"/>
    <property type="match status" value="1"/>
</dbReference>
<evidence type="ECO:0000313" key="3">
    <source>
        <dbReference type="EMBL" id="PNG92162.1"/>
    </source>
</evidence>
<evidence type="ECO:0000256" key="1">
    <source>
        <dbReference type="SAM" id="MobiDB-lite"/>
    </source>
</evidence>
<dbReference type="InterPro" id="IPR010982">
    <property type="entry name" value="Lambda_DNA-bd_dom_sf"/>
</dbReference>
<dbReference type="SUPFAM" id="SSF47090">
    <property type="entry name" value="PGBD-like"/>
    <property type="match status" value="1"/>
</dbReference>
<gene>
    <name evidence="3" type="ORF">SMF913_27627</name>
</gene>
<reference evidence="3 4" key="1">
    <citation type="submission" date="2015-09" db="EMBL/GenBank/DDBJ databases">
        <title>Genome sequence, genome mining and natural product profiling of a biocontrol bacterium Streptomyces malaysiensis F913.</title>
        <authorList>
            <person name="Xu Y."/>
            <person name="Wei J."/>
            <person name="Xie J."/>
            <person name="Li T."/>
            <person name="Zhou Z."/>
        </authorList>
    </citation>
    <scope>NUCLEOTIDE SEQUENCE [LARGE SCALE GENOMIC DNA]</scope>
    <source>
        <strain evidence="3 4">F913</strain>
    </source>
</reference>
<feature type="region of interest" description="Disordered" evidence="1">
    <location>
        <begin position="163"/>
        <end position="184"/>
    </location>
</feature>
<dbReference type="SUPFAM" id="SSF53955">
    <property type="entry name" value="Lysozyme-like"/>
    <property type="match status" value="1"/>
</dbReference>
<dbReference type="EMBL" id="LJIW01000002">
    <property type="protein sequence ID" value="PNG92162.1"/>
    <property type="molecule type" value="Genomic_DNA"/>
</dbReference>
<comment type="caution">
    <text evidence="3">The sequence shown here is derived from an EMBL/GenBank/DDBJ whole genome shotgun (WGS) entry which is preliminary data.</text>
</comment>
<dbReference type="InterPro" id="IPR036365">
    <property type="entry name" value="PGBD-like_sf"/>
</dbReference>
<feature type="domain" description="Peptidoglycan binding-like" evidence="2">
    <location>
        <begin position="246"/>
        <end position="297"/>
    </location>
</feature>
<dbReference type="Proteomes" id="UP000236520">
    <property type="component" value="Unassembled WGS sequence"/>
</dbReference>
<evidence type="ECO:0000259" key="2">
    <source>
        <dbReference type="Pfam" id="PF01471"/>
    </source>
</evidence>
<dbReference type="Pfam" id="PF13560">
    <property type="entry name" value="HTH_31"/>
    <property type="match status" value="1"/>
</dbReference>
<evidence type="ECO:0000313" key="4">
    <source>
        <dbReference type="Proteomes" id="UP000236520"/>
    </source>
</evidence>
<dbReference type="InterPro" id="IPR002477">
    <property type="entry name" value="Peptidoglycan-bd-like"/>
</dbReference>
<feature type="compositionally biased region" description="Low complexity" evidence="1">
    <location>
        <begin position="100"/>
        <end position="109"/>
    </location>
</feature>
<dbReference type="AlphaFoldDB" id="A0A2J7YVW1"/>